<keyword evidence="4" id="KW-0408">Iron</keyword>
<evidence type="ECO:0000256" key="6">
    <source>
        <dbReference type="ARBA" id="ARBA00023601"/>
    </source>
</evidence>
<keyword evidence="5" id="KW-0411">Iron-sulfur</keyword>
<evidence type="ECO:0000256" key="5">
    <source>
        <dbReference type="ARBA" id="ARBA00023014"/>
    </source>
</evidence>
<dbReference type="PROSITE" id="PS51918">
    <property type="entry name" value="RADICAL_SAM"/>
    <property type="match status" value="1"/>
</dbReference>
<sequence>MPPVNLLIKPASGMCNMQCQYCFYHDIIEKRTQGSYGFMSEDTLKNVLKKALDYADTACTIAFQGGEPTLAGLPFFEKAVRLSKEYNKKNLEIHFALQTNGYDLGPEWAEFFAREHFLVGISVDGTIHTHDAYRKSGNGSATFLNIMKTVDSFNRYGVEYNILTVVNKRTASSIRKIYQYYKKMGFSYLQFIPCLDPLEAAPGTMEYSLTPELYGQFLCDLFDLWYEDLNAGKEIYIRQFYNYLSLLLTGNAESCDMNGFCSIQNVIEADGEVYPCDFFVLDEFKLGNLNNTDFNEIHKKRMEIGFLSSQKAPDSQCQACSYFSLCRGGCYRHRIMSMEETCRNYFCKSYQMFFDYCLPRLMQTAGKFNHS</sequence>
<gene>
    <name evidence="8" type="ORF">SAMN02745906_1411</name>
</gene>
<dbReference type="Proteomes" id="UP000198970">
    <property type="component" value="Chromosome I"/>
</dbReference>
<dbReference type="NCBIfam" id="TIGR04085">
    <property type="entry name" value="rSAM_more_4Fe4S"/>
    <property type="match status" value="1"/>
</dbReference>
<comment type="similarity">
    <text evidence="6">Belongs to the radical SAM superfamily. Anaerobic sulfatase-maturating enzyme family.</text>
</comment>
<dbReference type="Pfam" id="PF04055">
    <property type="entry name" value="Radical_SAM"/>
    <property type="match status" value="1"/>
</dbReference>
<dbReference type="InterPro" id="IPR034485">
    <property type="entry name" value="Anaerobic_Cys-type_sulfatase-m"/>
</dbReference>
<evidence type="ECO:0000259" key="7">
    <source>
        <dbReference type="PROSITE" id="PS51918"/>
    </source>
</evidence>
<dbReference type="PANTHER" id="PTHR43273">
    <property type="entry name" value="ANAEROBIC SULFATASE-MATURATING ENZYME HOMOLOG ASLB-RELATED"/>
    <property type="match status" value="1"/>
</dbReference>
<dbReference type="SFLD" id="SFLDG01067">
    <property type="entry name" value="SPASM/twitch_domain_containing"/>
    <property type="match status" value="1"/>
</dbReference>
<dbReference type="EMBL" id="LT630003">
    <property type="protein sequence ID" value="SET72419.1"/>
    <property type="molecule type" value="Genomic_DNA"/>
</dbReference>
<keyword evidence="9" id="KW-1185">Reference proteome</keyword>
<dbReference type="InterPro" id="IPR058240">
    <property type="entry name" value="rSAM_sf"/>
</dbReference>
<protein>
    <recommendedName>
        <fullName evidence="7">Radical SAM core domain-containing protein</fullName>
    </recommendedName>
</protein>
<organism evidence="8 9">
    <name type="scientific">Lacrimispora sphenoides JCM 1415</name>
    <dbReference type="NCBI Taxonomy" id="1297793"/>
    <lineage>
        <taxon>Bacteria</taxon>
        <taxon>Bacillati</taxon>
        <taxon>Bacillota</taxon>
        <taxon>Clostridia</taxon>
        <taxon>Lachnospirales</taxon>
        <taxon>Lachnospiraceae</taxon>
        <taxon>Lacrimispora</taxon>
    </lineage>
</organism>
<dbReference type="SFLD" id="SFLDF00289">
    <property type="entry name" value="anaerobic_Cys-type_sulfatase-m"/>
    <property type="match status" value="1"/>
</dbReference>
<evidence type="ECO:0000256" key="1">
    <source>
        <dbReference type="ARBA" id="ARBA00001966"/>
    </source>
</evidence>
<dbReference type="InterPro" id="IPR023867">
    <property type="entry name" value="Sulphatase_maturase_rSAM"/>
</dbReference>
<dbReference type="InterPro" id="IPR023885">
    <property type="entry name" value="4Fe4S-binding_SPASM_dom"/>
</dbReference>
<reference evidence="8 9" key="1">
    <citation type="submission" date="2016-10" db="EMBL/GenBank/DDBJ databases">
        <authorList>
            <person name="Varghese N."/>
            <person name="Submissions S."/>
        </authorList>
    </citation>
    <scope>NUCLEOTIDE SEQUENCE [LARGE SCALE GENOMIC DNA]</scope>
    <source>
        <strain evidence="8 9">ATCC 19403</strain>
    </source>
</reference>
<dbReference type="PANTHER" id="PTHR43273:SF3">
    <property type="entry name" value="ANAEROBIC SULFATASE-MATURATING ENZYME HOMOLOG ASLB-RELATED"/>
    <property type="match status" value="1"/>
</dbReference>
<accession>A0ABY1C600</accession>
<comment type="cofactor">
    <cofactor evidence="1">
        <name>[4Fe-4S] cluster</name>
        <dbReference type="ChEBI" id="CHEBI:49883"/>
    </cofactor>
</comment>
<evidence type="ECO:0000256" key="3">
    <source>
        <dbReference type="ARBA" id="ARBA00022723"/>
    </source>
</evidence>
<feature type="domain" description="Radical SAM core" evidence="7">
    <location>
        <begin position="1"/>
        <end position="227"/>
    </location>
</feature>
<dbReference type="InterPro" id="IPR013785">
    <property type="entry name" value="Aldolase_TIM"/>
</dbReference>
<dbReference type="SFLD" id="SFLDS00029">
    <property type="entry name" value="Radical_SAM"/>
    <property type="match status" value="1"/>
</dbReference>
<dbReference type="InterPro" id="IPR007197">
    <property type="entry name" value="rSAM"/>
</dbReference>
<dbReference type="SUPFAM" id="SSF102114">
    <property type="entry name" value="Radical SAM enzymes"/>
    <property type="match status" value="1"/>
</dbReference>
<proteinExistence type="inferred from homology"/>
<name>A0ABY1C600_9FIRM</name>
<keyword evidence="3" id="KW-0479">Metal-binding</keyword>
<dbReference type="RefSeq" id="WP_100041942.1">
    <property type="nucleotide sequence ID" value="NZ_LT630003.1"/>
</dbReference>
<dbReference type="Pfam" id="PF13186">
    <property type="entry name" value="SPASM"/>
    <property type="match status" value="1"/>
</dbReference>
<dbReference type="Gene3D" id="3.20.20.70">
    <property type="entry name" value="Aldolase class I"/>
    <property type="match status" value="1"/>
</dbReference>
<evidence type="ECO:0000256" key="2">
    <source>
        <dbReference type="ARBA" id="ARBA00022691"/>
    </source>
</evidence>
<dbReference type="SFLD" id="SFLDG01386">
    <property type="entry name" value="main_SPASM_domain-containing"/>
    <property type="match status" value="1"/>
</dbReference>
<dbReference type="NCBIfam" id="TIGR03942">
    <property type="entry name" value="sulfatase_rSAM"/>
    <property type="match status" value="1"/>
</dbReference>
<dbReference type="SFLD" id="SFLDG01384">
    <property type="entry name" value="thioether_bond_formation_requi"/>
    <property type="match status" value="1"/>
</dbReference>
<evidence type="ECO:0000313" key="9">
    <source>
        <dbReference type="Proteomes" id="UP000198970"/>
    </source>
</evidence>
<keyword evidence="2" id="KW-0949">S-adenosyl-L-methionine</keyword>
<evidence type="ECO:0000313" key="8">
    <source>
        <dbReference type="EMBL" id="SET72419.1"/>
    </source>
</evidence>
<evidence type="ECO:0000256" key="4">
    <source>
        <dbReference type="ARBA" id="ARBA00023004"/>
    </source>
</evidence>
<dbReference type="CDD" id="cd01335">
    <property type="entry name" value="Radical_SAM"/>
    <property type="match status" value="1"/>
</dbReference>
<dbReference type="SFLD" id="SFLDG01072">
    <property type="entry name" value="dehydrogenase_like"/>
    <property type="match status" value="1"/>
</dbReference>